<comment type="similarity">
    <text evidence="4">Belongs to the nanoviruses/circoviruses replication-associated protein family.</text>
</comment>
<evidence type="ECO:0000256" key="3">
    <source>
        <dbReference type="ARBA" id="ARBA00004147"/>
    </source>
</evidence>
<evidence type="ECO:0000256" key="19">
    <source>
        <dbReference type="ARBA" id="ARBA00023268"/>
    </source>
</evidence>
<keyword evidence="8" id="KW-0548">Nucleotidyltransferase</keyword>
<evidence type="ECO:0000256" key="1">
    <source>
        <dbReference type="ARBA" id="ARBA00001936"/>
    </source>
</evidence>
<evidence type="ECO:0000256" key="9">
    <source>
        <dbReference type="ARBA" id="ARBA00022705"/>
    </source>
</evidence>
<dbReference type="GO" id="GO:0003724">
    <property type="term" value="F:RNA helicase activity"/>
    <property type="evidence" value="ECO:0007669"/>
    <property type="project" value="InterPro"/>
</dbReference>
<keyword evidence="11" id="KW-0479">Metal-binding</keyword>
<dbReference type="GO" id="GO:0005524">
    <property type="term" value="F:ATP binding"/>
    <property type="evidence" value="ECO:0007669"/>
    <property type="project" value="UniProtKB-KW"/>
</dbReference>
<protein>
    <recommendedName>
        <fullName evidence="5">Replication-associated protein</fullName>
    </recommendedName>
    <alternativeName>
        <fullName evidence="20">ATP-dependent helicase Rep</fullName>
    </alternativeName>
    <alternativeName>
        <fullName evidence="21">RepP</fullName>
    </alternativeName>
</protein>
<evidence type="ECO:0000313" key="25">
    <source>
        <dbReference type="Proteomes" id="UP001157174"/>
    </source>
</evidence>
<evidence type="ECO:0000256" key="8">
    <source>
        <dbReference type="ARBA" id="ARBA00022695"/>
    </source>
</evidence>
<evidence type="ECO:0000256" key="7">
    <source>
        <dbReference type="ARBA" id="ARBA00022679"/>
    </source>
</evidence>
<dbReference type="EMBL" id="OM262457">
    <property type="protein sequence ID" value="UNY50606.1"/>
    <property type="molecule type" value="Genomic_DNA"/>
</dbReference>
<keyword evidence="16" id="KW-0067">ATP-binding</keyword>
<evidence type="ECO:0000256" key="18">
    <source>
        <dbReference type="ARBA" id="ARBA00023125"/>
    </source>
</evidence>
<dbReference type="GO" id="GO:0016787">
    <property type="term" value="F:hydrolase activity"/>
    <property type="evidence" value="ECO:0007669"/>
    <property type="project" value="UniProtKB-KW"/>
</dbReference>
<keyword evidence="19" id="KW-0511">Multifunctional enzyme</keyword>
<keyword evidence="18" id="KW-0238">DNA-binding</keyword>
<dbReference type="Proteomes" id="UP001157174">
    <property type="component" value="Segment"/>
</dbReference>
<evidence type="ECO:0000256" key="16">
    <source>
        <dbReference type="ARBA" id="ARBA00022840"/>
    </source>
</evidence>
<dbReference type="GO" id="GO:0046872">
    <property type="term" value="F:metal ion binding"/>
    <property type="evidence" value="ECO:0007669"/>
    <property type="project" value="UniProtKB-KW"/>
</dbReference>
<comment type="subcellular location">
    <subcellularLocation>
        <location evidence="3">Host nucleus</location>
    </subcellularLocation>
</comment>
<dbReference type="GO" id="GO:0006260">
    <property type="term" value="P:DNA replication"/>
    <property type="evidence" value="ECO:0007669"/>
    <property type="project" value="UniProtKB-KW"/>
</dbReference>
<evidence type="ECO:0000256" key="21">
    <source>
        <dbReference type="ARBA" id="ARBA00032243"/>
    </source>
</evidence>
<evidence type="ECO:0000256" key="13">
    <source>
        <dbReference type="ARBA" id="ARBA00022759"/>
    </source>
</evidence>
<comment type="catalytic activity">
    <reaction evidence="22">
        <text>ATP + H2O = ADP + phosphate + H(+)</text>
        <dbReference type="Rhea" id="RHEA:13065"/>
        <dbReference type="ChEBI" id="CHEBI:15377"/>
        <dbReference type="ChEBI" id="CHEBI:15378"/>
        <dbReference type="ChEBI" id="CHEBI:30616"/>
        <dbReference type="ChEBI" id="CHEBI:43474"/>
        <dbReference type="ChEBI" id="CHEBI:456216"/>
    </reaction>
</comment>
<reference evidence="24 25" key="1">
    <citation type="submission" date="2022-01" db="EMBL/GenBank/DDBJ databases">
        <title>Cycloviruses identified in Lasionycteris noctivagans and Tadarida brasiliensis fecal samples from Arizona (USA).</title>
        <authorList>
            <person name="Harding C."/>
            <person name="Larsen B.B."/>
            <person name="Gryseels S."/>
            <person name="Kraberger S."/>
            <person name="Suazo C."/>
            <person name="Worobey M."/>
            <person name="Van Doorslaer K."/>
            <person name="Varsani A."/>
        </authorList>
    </citation>
    <scope>NUCLEOTIDE SEQUENCE [LARGE SCALE GENOMIC DNA]</scope>
    <source>
        <strain evidence="24">UA13_1887</strain>
    </source>
</reference>
<comment type="cofactor">
    <cofactor evidence="2">
        <name>Mg(2+)</name>
        <dbReference type="ChEBI" id="CHEBI:18420"/>
    </cofactor>
</comment>
<dbReference type="GeneID" id="80544681"/>
<dbReference type="Pfam" id="PF02407">
    <property type="entry name" value="Viral_Rep"/>
    <property type="match status" value="1"/>
</dbReference>
<keyword evidence="15" id="KW-0347">Helicase</keyword>
<evidence type="ECO:0000256" key="12">
    <source>
        <dbReference type="ARBA" id="ARBA00022741"/>
    </source>
</evidence>
<evidence type="ECO:0000256" key="6">
    <source>
        <dbReference type="ARBA" id="ARBA00022562"/>
    </source>
</evidence>
<dbReference type="Pfam" id="PF00910">
    <property type="entry name" value="RNA_helicase"/>
    <property type="match status" value="1"/>
</dbReference>
<evidence type="ECO:0000256" key="10">
    <source>
        <dbReference type="ARBA" id="ARBA00022722"/>
    </source>
</evidence>
<accession>A0AAX3AAV3</accession>
<dbReference type="GO" id="GO:0003677">
    <property type="term" value="F:DNA binding"/>
    <property type="evidence" value="ECO:0007669"/>
    <property type="project" value="UniProtKB-KW"/>
</dbReference>
<comment type="cofactor">
    <cofactor evidence="1">
        <name>Mn(2+)</name>
        <dbReference type="ChEBI" id="CHEBI:29035"/>
    </cofactor>
</comment>
<dbReference type="RefSeq" id="YP_010805745.1">
    <property type="nucleotide sequence ID" value="NC_077189.1"/>
</dbReference>
<evidence type="ECO:0000256" key="14">
    <source>
        <dbReference type="ARBA" id="ARBA00022801"/>
    </source>
</evidence>
<evidence type="ECO:0000256" key="20">
    <source>
        <dbReference type="ARBA" id="ARBA00030754"/>
    </source>
</evidence>
<dbReference type="GO" id="GO:0003723">
    <property type="term" value="F:RNA binding"/>
    <property type="evidence" value="ECO:0007669"/>
    <property type="project" value="InterPro"/>
</dbReference>
<keyword evidence="25" id="KW-1185">Reference proteome</keyword>
<evidence type="ECO:0000256" key="15">
    <source>
        <dbReference type="ARBA" id="ARBA00022806"/>
    </source>
</evidence>
<keyword evidence="12" id="KW-0547">Nucleotide-binding</keyword>
<keyword evidence="10" id="KW-0540">Nuclease</keyword>
<evidence type="ECO:0000256" key="2">
    <source>
        <dbReference type="ARBA" id="ARBA00001946"/>
    </source>
</evidence>
<evidence type="ECO:0000259" key="23">
    <source>
        <dbReference type="PROSITE" id="PS52020"/>
    </source>
</evidence>
<dbReference type="Gene3D" id="3.40.1310.20">
    <property type="match status" value="1"/>
</dbReference>
<dbReference type="GO" id="GO:0004519">
    <property type="term" value="F:endonuclease activity"/>
    <property type="evidence" value="ECO:0007669"/>
    <property type="project" value="UniProtKB-KW"/>
</dbReference>
<evidence type="ECO:0000313" key="24">
    <source>
        <dbReference type="EMBL" id="UNY50606.1"/>
    </source>
</evidence>
<dbReference type="KEGG" id="vg:80544681"/>
<keyword evidence="14" id="KW-0378">Hydrolase</keyword>
<keyword evidence="9" id="KW-0235">DNA replication</keyword>
<evidence type="ECO:0000256" key="22">
    <source>
        <dbReference type="ARBA" id="ARBA00049360"/>
    </source>
</evidence>
<name>A0AAX3AAV3_9CIRC</name>
<organism evidence="24 25">
    <name type="scientific">Chifec virus UA13_1887</name>
    <dbReference type="NCBI Taxonomy" id="2914459"/>
    <lineage>
        <taxon>Viruses</taxon>
        <taxon>Monodnaviria</taxon>
        <taxon>Shotokuvirae</taxon>
        <taxon>Cressdnaviricota</taxon>
        <taxon>Arfiviricetes</taxon>
        <taxon>Cirlivirales</taxon>
        <taxon>Circoviridae</taxon>
        <taxon>Cyclovirus</taxon>
        <taxon>Cyclovirus vleermuis</taxon>
    </lineage>
</organism>
<evidence type="ECO:0000256" key="4">
    <source>
        <dbReference type="ARBA" id="ARBA00008545"/>
    </source>
</evidence>
<keyword evidence="17" id="KW-0190">Covalent protein-DNA linkage</keyword>
<dbReference type="InterPro" id="IPR000605">
    <property type="entry name" value="Helicase_SF3_ssDNA/RNA_vir"/>
</dbReference>
<feature type="domain" description="CRESS-DNA virus Rep endonuclease" evidence="23">
    <location>
        <begin position="2"/>
        <end position="100"/>
    </location>
</feature>
<keyword evidence="13" id="KW-0255">Endonuclease</keyword>
<dbReference type="InterPro" id="IPR049912">
    <property type="entry name" value="CRESS_DNA_REP"/>
</dbReference>
<keyword evidence="6" id="KW-1048">Host nucleus</keyword>
<sequence>MNPTIRRFCFTLNNYTEYEYDTILHHCKTLSKYSVVGREICPSTGTPHLQGYCNLLKPSRFNKIKDLFGPRIHLEKANGNDKQNQIYCSKAGKPWEHGEPIGQGRRSDLQNVVDLIEGGTRDMETIAKQCPIETIKFHKGIRFYITTVHPLPDRNFKSNFYFYWGPPGTGKSSRCAREAEAFGGTTYYKPRGEWWDGYQQHTNVIIDDFYGWIKYDELLKITDRYPYQVPIKGGYEKFLTTNIYITSNVSIDDIYRFNGYDSSALKRRITNMEYME</sequence>
<dbReference type="SUPFAM" id="SSF52540">
    <property type="entry name" value="P-loop containing nucleoside triphosphate hydrolases"/>
    <property type="match status" value="1"/>
</dbReference>
<dbReference type="InterPro" id="IPR027417">
    <property type="entry name" value="P-loop_NTPase"/>
</dbReference>
<keyword evidence="7" id="KW-0808">Transferase</keyword>
<dbReference type="PROSITE" id="PS52020">
    <property type="entry name" value="CRESS_DNA_REP"/>
    <property type="match status" value="1"/>
</dbReference>
<dbReference type="Gene3D" id="3.40.50.300">
    <property type="entry name" value="P-loop containing nucleotide triphosphate hydrolases"/>
    <property type="match status" value="1"/>
</dbReference>
<dbReference type="GO" id="GO:0042025">
    <property type="term" value="C:host cell nucleus"/>
    <property type="evidence" value="ECO:0007669"/>
    <property type="project" value="UniProtKB-SubCell"/>
</dbReference>
<proteinExistence type="inferred from homology"/>
<evidence type="ECO:0000256" key="17">
    <source>
        <dbReference type="ARBA" id="ARBA00023124"/>
    </source>
</evidence>
<evidence type="ECO:0000256" key="11">
    <source>
        <dbReference type="ARBA" id="ARBA00022723"/>
    </source>
</evidence>
<evidence type="ECO:0000256" key="5">
    <source>
        <dbReference type="ARBA" id="ARBA00014531"/>
    </source>
</evidence>
<dbReference type="GO" id="GO:0016779">
    <property type="term" value="F:nucleotidyltransferase activity"/>
    <property type="evidence" value="ECO:0007669"/>
    <property type="project" value="UniProtKB-KW"/>
</dbReference>